<protein>
    <submittedName>
        <fullName evidence="2">FRG domain-containing protein</fullName>
    </submittedName>
</protein>
<dbReference type="InterPro" id="IPR014966">
    <property type="entry name" value="FRG-dom"/>
</dbReference>
<dbReference type="RefSeq" id="WP_149297933.1">
    <property type="nucleotide sequence ID" value="NZ_CP043473.1"/>
</dbReference>
<dbReference type="KEGG" id="chrm:FYK34_15490"/>
<name>A0A5C1DJI9_9NEIS</name>
<dbReference type="Proteomes" id="UP000322079">
    <property type="component" value="Chromosome"/>
</dbReference>
<accession>A0A5C1DJI9</accession>
<proteinExistence type="predicted"/>
<evidence type="ECO:0000313" key="2">
    <source>
        <dbReference type="EMBL" id="QEL56864.1"/>
    </source>
</evidence>
<reference evidence="2 3" key="1">
    <citation type="submission" date="2019-08" db="EMBL/GenBank/DDBJ databases">
        <title>Chromobacterium paludis, a novel bacterium isolated from a Maryland marsh pond.</title>
        <authorList>
            <person name="Blackburn M.B."/>
            <person name="Gundersen-Rindal D.E."/>
        </authorList>
    </citation>
    <scope>NUCLEOTIDE SEQUENCE [LARGE SCALE GENOMIC DNA]</scope>
    <source>
        <strain evidence="3">IIBBL 257-1</strain>
    </source>
</reference>
<dbReference type="EMBL" id="CP043473">
    <property type="protein sequence ID" value="QEL56864.1"/>
    <property type="molecule type" value="Genomic_DNA"/>
</dbReference>
<organism evidence="2 3">
    <name type="scientific">Chromobacterium paludis</name>
    <dbReference type="NCBI Taxonomy" id="2605945"/>
    <lineage>
        <taxon>Bacteria</taxon>
        <taxon>Pseudomonadati</taxon>
        <taxon>Pseudomonadota</taxon>
        <taxon>Betaproteobacteria</taxon>
        <taxon>Neisseriales</taxon>
        <taxon>Chromobacteriaceae</taxon>
        <taxon>Chromobacterium</taxon>
    </lineage>
</organism>
<dbReference type="AlphaFoldDB" id="A0A5C1DJI9"/>
<dbReference type="Pfam" id="PF08867">
    <property type="entry name" value="FRG"/>
    <property type="match status" value="1"/>
</dbReference>
<dbReference type="SMART" id="SM00901">
    <property type="entry name" value="FRG"/>
    <property type="match status" value="1"/>
</dbReference>
<sequence length="264" mass="30416">MISDLHVKTIDELMHNLNILPNNFVFRGQSDATWGLQSTLERTLGIKWDAQNARKYEDYSLDAFKSKYHIYSGSEHIPKSKLSWLSVMQHYGVPTRLIDFTTSPYIALYFALETYNPLTNKDLSIYCLDYSAIMEKSIDYIKSKDKLFKESRTSIQGKQDIIFDETVDRYAYDIAWITEPIELNARIDRQSGTFLISGNLEETIESIINSTLYDKCTINKIIIPSILYEGIYVALRKMSINSKSIYGDLSGLAKSIRMELQAYT</sequence>
<keyword evidence="3" id="KW-1185">Reference proteome</keyword>
<gene>
    <name evidence="2" type="ORF">FYK34_15490</name>
</gene>
<evidence type="ECO:0000259" key="1">
    <source>
        <dbReference type="SMART" id="SM00901"/>
    </source>
</evidence>
<feature type="domain" description="FRG" evidence="1">
    <location>
        <begin position="20"/>
        <end position="126"/>
    </location>
</feature>
<evidence type="ECO:0000313" key="3">
    <source>
        <dbReference type="Proteomes" id="UP000322079"/>
    </source>
</evidence>